<dbReference type="GeneTree" id="ENSGT00940000164012"/>
<accession>A0A3Q2WNK5</accession>
<dbReference type="SMART" id="SM01017">
    <property type="entry name" value="Arrestin_C"/>
    <property type="match status" value="1"/>
</dbReference>
<evidence type="ECO:0000259" key="3">
    <source>
        <dbReference type="SMART" id="SM01017"/>
    </source>
</evidence>
<reference evidence="4" key="2">
    <citation type="submission" date="2025-09" db="UniProtKB">
        <authorList>
            <consortium name="Ensembl"/>
        </authorList>
    </citation>
    <scope>IDENTIFICATION</scope>
</reference>
<dbReference type="STRING" id="8153.ENSHBUP00000027115"/>
<dbReference type="GO" id="GO:0015031">
    <property type="term" value="P:protein transport"/>
    <property type="evidence" value="ECO:0007669"/>
    <property type="project" value="TreeGrafter"/>
</dbReference>
<dbReference type="SUPFAM" id="SSF81296">
    <property type="entry name" value="E set domains"/>
    <property type="match status" value="2"/>
</dbReference>
<dbReference type="OMA" id="SCKTHTD"/>
<feature type="domain" description="Arrestin C-terminal-like" evidence="3">
    <location>
        <begin position="170"/>
        <end position="303"/>
    </location>
</feature>
<dbReference type="InterPro" id="IPR014756">
    <property type="entry name" value="Ig_E-set"/>
</dbReference>
<evidence type="ECO:0000256" key="1">
    <source>
        <dbReference type="ARBA" id="ARBA00005298"/>
    </source>
</evidence>
<feature type="compositionally biased region" description="Polar residues" evidence="2">
    <location>
        <begin position="149"/>
        <end position="164"/>
    </location>
</feature>
<evidence type="ECO:0000313" key="4">
    <source>
        <dbReference type="Ensembl" id="ENSHBUP00000027115.1"/>
    </source>
</evidence>
<dbReference type="Pfam" id="PF00339">
    <property type="entry name" value="Arrestin_N"/>
    <property type="match status" value="1"/>
</dbReference>
<comment type="similarity">
    <text evidence="1">Belongs to the arrestin family.</text>
</comment>
<evidence type="ECO:0000313" key="5">
    <source>
        <dbReference type="Proteomes" id="UP000264840"/>
    </source>
</evidence>
<dbReference type="GO" id="GO:0005737">
    <property type="term" value="C:cytoplasm"/>
    <property type="evidence" value="ECO:0007669"/>
    <property type="project" value="TreeGrafter"/>
</dbReference>
<evidence type="ECO:0000256" key="2">
    <source>
        <dbReference type="SAM" id="MobiDB-lite"/>
    </source>
</evidence>
<dbReference type="PANTHER" id="PTHR11188">
    <property type="entry name" value="ARRESTIN DOMAIN CONTAINING PROTEIN"/>
    <property type="match status" value="1"/>
</dbReference>
<dbReference type="AlphaFoldDB" id="A0A3Q2WNK5"/>
<proteinExistence type="inferred from homology"/>
<dbReference type="InterPro" id="IPR011022">
    <property type="entry name" value="Arrestin_C-like"/>
</dbReference>
<dbReference type="PANTHER" id="PTHR11188:SF135">
    <property type="entry name" value="ARRESTIN DOMAIN CONTAINING 3-LIKE-RELATED"/>
    <property type="match status" value="1"/>
</dbReference>
<dbReference type="Proteomes" id="UP000264840">
    <property type="component" value="Unplaced"/>
</dbReference>
<dbReference type="InterPro" id="IPR014752">
    <property type="entry name" value="Arrestin-like_C"/>
</dbReference>
<organism evidence="4 5">
    <name type="scientific">Haplochromis burtoni</name>
    <name type="common">Burton's mouthbrooder</name>
    <name type="synonym">Chromis burtoni</name>
    <dbReference type="NCBI Taxonomy" id="8153"/>
    <lineage>
        <taxon>Eukaryota</taxon>
        <taxon>Metazoa</taxon>
        <taxon>Chordata</taxon>
        <taxon>Craniata</taxon>
        <taxon>Vertebrata</taxon>
        <taxon>Euteleostomi</taxon>
        <taxon>Actinopterygii</taxon>
        <taxon>Neopterygii</taxon>
        <taxon>Teleostei</taxon>
        <taxon>Neoteleostei</taxon>
        <taxon>Acanthomorphata</taxon>
        <taxon>Ovalentaria</taxon>
        <taxon>Cichlomorphae</taxon>
        <taxon>Cichliformes</taxon>
        <taxon>Cichlidae</taxon>
        <taxon>African cichlids</taxon>
        <taxon>Pseudocrenilabrinae</taxon>
        <taxon>Haplochromini</taxon>
        <taxon>Haplochromis</taxon>
    </lineage>
</organism>
<dbReference type="Ensembl" id="ENSHBUT00000001627.1">
    <property type="protein sequence ID" value="ENSHBUP00000027115.1"/>
    <property type="gene ID" value="ENSHBUG00000010151.1"/>
</dbReference>
<feature type="region of interest" description="Disordered" evidence="2">
    <location>
        <begin position="149"/>
        <end position="169"/>
    </location>
</feature>
<dbReference type="Pfam" id="PF02752">
    <property type="entry name" value="Arrestin_C"/>
    <property type="match status" value="1"/>
</dbReference>
<dbReference type="GO" id="GO:0007399">
    <property type="term" value="P:nervous system development"/>
    <property type="evidence" value="ECO:0007669"/>
    <property type="project" value="UniProtKB-ARBA"/>
</dbReference>
<name>A0A3Q2WNK5_HAPBU</name>
<dbReference type="Gene3D" id="2.60.40.640">
    <property type="match status" value="2"/>
</dbReference>
<dbReference type="InterPro" id="IPR050357">
    <property type="entry name" value="Arrestin_domain-protein"/>
</dbReference>
<protein>
    <submittedName>
        <fullName evidence="4">Arrestin domain-containing protein 3-like</fullName>
    </submittedName>
</protein>
<sequence length="399" mass="44317">MSPIKDFNVIYTATNDDDTVSPGDIIVGAVIFRLTKEVKVKSVSLKIKGDAFAQWSDGDTKYFAQRRYFKVKSYVVEKNPKGKWFNFLLHSYDIILIQSPLFLFLFFCYSDMPSSFQGKNGRISYIMEAKIARSWHWSSDAQKEIKFMSRSSPHTHPQSGSVSKNMGGRSRGQVQMSATINRGVFYFYDLFLTGETLSVVAKICNSSSKEMRPKFKLQQKIVYSCKKHTNPTFKTLCKMVGDTISPNSEQTVSCKIKIPGDIAPTLHNCDIISVEYYVKVYLDISFAFDPEVTFPLVILPSRLASIWPDEALGQSVGEGGAAKATSYNVHAVPTASGACQYPIPDPPQDDHIKGGNYNQLPQGATSLGLSAPAFTVDSMQQPAILQGEPSPLSTSIYQH</sequence>
<reference evidence="4" key="1">
    <citation type="submission" date="2025-08" db="UniProtKB">
        <authorList>
            <consortium name="Ensembl"/>
        </authorList>
    </citation>
    <scope>IDENTIFICATION</scope>
</reference>
<dbReference type="InterPro" id="IPR011021">
    <property type="entry name" value="Arrestin-like_N"/>
</dbReference>
<keyword evidence="5" id="KW-1185">Reference proteome</keyword>
<dbReference type="GO" id="GO:0005886">
    <property type="term" value="C:plasma membrane"/>
    <property type="evidence" value="ECO:0007669"/>
    <property type="project" value="TreeGrafter"/>
</dbReference>